<name>A0A0F4ZFR5_9PEZI</name>
<dbReference type="InterPro" id="IPR014811">
    <property type="entry name" value="ArgoL1"/>
</dbReference>
<dbReference type="Pfam" id="PF08699">
    <property type="entry name" value="ArgoL1"/>
    <property type="match status" value="1"/>
</dbReference>
<evidence type="ECO:0008006" key="5">
    <source>
        <dbReference type="Google" id="ProtNLM"/>
    </source>
</evidence>
<dbReference type="SMART" id="SM00950">
    <property type="entry name" value="Piwi"/>
    <property type="match status" value="1"/>
</dbReference>
<keyword evidence="4" id="KW-1185">Reference proteome</keyword>
<reference evidence="3 4" key="1">
    <citation type="submission" date="2015-03" db="EMBL/GenBank/DDBJ databases">
        <authorList>
            <person name="Radwan O."/>
            <person name="Al-Naeli F.A."/>
            <person name="Rendon G.A."/>
            <person name="Fields C."/>
        </authorList>
    </citation>
    <scope>NUCLEOTIDE SEQUENCE [LARGE SCALE GENOMIC DNA]</scope>
    <source>
        <strain evidence="3">CR-DP1</strain>
    </source>
</reference>
<accession>A0A0F4ZFR5</accession>
<dbReference type="SUPFAM" id="SSF101690">
    <property type="entry name" value="PAZ domain"/>
    <property type="match status" value="1"/>
</dbReference>
<dbReference type="CDD" id="cd02846">
    <property type="entry name" value="PAZ_argonaute_like"/>
    <property type="match status" value="1"/>
</dbReference>
<dbReference type="SMART" id="SM01163">
    <property type="entry name" value="DUF1785"/>
    <property type="match status" value="1"/>
</dbReference>
<evidence type="ECO:0000313" key="3">
    <source>
        <dbReference type="EMBL" id="KKA28966.1"/>
    </source>
</evidence>
<proteinExistence type="predicted"/>
<dbReference type="Proteomes" id="UP000033483">
    <property type="component" value="Unassembled WGS sequence"/>
</dbReference>
<dbReference type="Pfam" id="PF16488">
    <property type="entry name" value="ArgoL2"/>
    <property type="match status" value="1"/>
</dbReference>
<evidence type="ECO:0000259" key="2">
    <source>
        <dbReference type="PROSITE" id="PS50822"/>
    </source>
</evidence>
<dbReference type="Gene3D" id="3.40.50.2300">
    <property type="match status" value="1"/>
</dbReference>
<dbReference type="Pfam" id="PF02170">
    <property type="entry name" value="PAZ"/>
    <property type="match status" value="1"/>
</dbReference>
<dbReference type="PROSITE" id="PS50821">
    <property type="entry name" value="PAZ"/>
    <property type="match status" value="1"/>
</dbReference>
<dbReference type="SUPFAM" id="SSF53098">
    <property type="entry name" value="Ribonuclease H-like"/>
    <property type="match status" value="1"/>
</dbReference>
<dbReference type="PROSITE" id="PS50822">
    <property type="entry name" value="PIWI"/>
    <property type="match status" value="1"/>
</dbReference>
<dbReference type="Pfam" id="PF16486">
    <property type="entry name" value="ArgoN"/>
    <property type="match status" value="1"/>
</dbReference>
<dbReference type="AlphaFoldDB" id="A0A0F4ZFR5"/>
<feature type="domain" description="Piwi" evidence="2">
    <location>
        <begin position="545"/>
        <end position="842"/>
    </location>
</feature>
<dbReference type="InterPro" id="IPR012337">
    <property type="entry name" value="RNaseH-like_sf"/>
</dbReference>
<sequence length="870" mass="98972">MSASIAERPQGALGNTRLDLPAEAYQTGKTSTVFPSRTKYNQSGKPAIIRLNHFRINSIKSTNIWQYDVSGKYLGEREPRNIDILIAKAWKTAECQKELESHKSKWLYDGRKLAWSTVKIDNLRFKVNLDATNSDNTIELRLRPTTKIDLSRIASYVEGNSDMNNGVLESINFLDHLIRQFPSENHEAIRRSFYSLAAERRSLSSFADCVKGTYASVRLNQVNIGPFSYMIISANLLQTVGNGGLGVGVNVDVANTAFWRQGLNLVELTQRFLHETSRQKRALFDELAKVKNFTFFCPCQRAKGINIIHKFFRWVRDPEYGDKGCTSDTKMIEVDGSKISLTKYFEKKYKVKLNYTSWPLIETTKRGTFFPAELCVVMPLQRYPHKLDAAMTSEMIKIAVTPPVERKRAIEEGCQALRWNTDPYLKHFGVKINNSFAETQARVLPPPSLTYARNKMNPGTSGRWMIRGESFFKGCERPLEKWAVINGAGISKPDMDHFIRSLVQIYRSHGGRISENGAVIDDSGSSKSLSRLRESLKKHERPFQYVFYITNSKAAHQYEQIKRFFDCEVGIMSQVVQAQQVRKKSPQYVSNVCMKMNAKLGGISWIAGISPNIANPKTLSMFIGVDVSHSPVGMEMSSMASMTMSYDRHVARYGAAVETNGFRREILTAENVHTLLGRLYAHWTAPSPPTNVYYLRDGVSEGQFQHVLDEEVPQMKEFFRSKGASPKMTVIIATKRHHIRFFPAPNSLQNKGNPLPGTLVEKEVTHPRHFDFYLCSHAAIKGTARPVHYHVIMDETKNNEEKLQQMLYEQCYQYIRSTTPVSLHPAVYYAHLASNRARAHDDPSREDGKLAMLGGNSAKSREFHRTMWYI</sequence>
<dbReference type="GO" id="GO:0003723">
    <property type="term" value="F:RNA binding"/>
    <property type="evidence" value="ECO:0007669"/>
    <property type="project" value="InterPro"/>
</dbReference>
<dbReference type="InterPro" id="IPR036397">
    <property type="entry name" value="RNaseH_sf"/>
</dbReference>
<dbReference type="Gene3D" id="3.30.420.10">
    <property type="entry name" value="Ribonuclease H-like superfamily/Ribonuclease H"/>
    <property type="match status" value="1"/>
</dbReference>
<evidence type="ECO:0000259" key="1">
    <source>
        <dbReference type="PROSITE" id="PS50821"/>
    </source>
</evidence>
<dbReference type="EMBL" id="LAEV01001072">
    <property type="protein sequence ID" value="KKA28966.1"/>
    <property type="molecule type" value="Genomic_DNA"/>
</dbReference>
<dbReference type="Gene3D" id="2.170.260.10">
    <property type="entry name" value="paz domain"/>
    <property type="match status" value="1"/>
</dbReference>
<dbReference type="InterPro" id="IPR032472">
    <property type="entry name" value="ArgoL2"/>
</dbReference>
<dbReference type="InterPro" id="IPR003100">
    <property type="entry name" value="PAZ_dom"/>
</dbReference>
<dbReference type="InterPro" id="IPR003165">
    <property type="entry name" value="Piwi"/>
</dbReference>
<dbReference type="OrthoDB" id="10252740at2759"/>
<feature type="domain" description="PAZ" evidence="1">
    <location>
        <begin position="264"/>
        <end position="379"/>
    </location>
</feature>
<protein>
    <recommendedName>
        <fullName evidence="5">Piwi domain-containing protein</fullName>
    </recommendedName>
</protein>
<dbReference type="InterPro" id="IPR036085">
    <property type="entry name" value="PAZ_dom_sf"/>
</dbReference>
<dbReference type="PANTHER" id="PTHR22891">
    <property type="entry name" value="EUKARYOTIC TRANSLATION INITIATION FACTOR 2C"/>
    <property type="match status" value="1"/>
</dbReference>
<dbReference type="InterPro" id="IPR032474">
    <property type="entry name" value="Argonaute_N"/>
</dbReference>
<comment type="caution">
    <text evidence="3">The sequence shown here is derived from an EMBL/GenBank/DDBJ whole genome shotgun (WGS) entry which is preliminary data.</text>
</comment>
<gene>
    <name evidence="3" type="ORF">TD95_000893</name>
</gene>
<dbReference type="Pfam" id="PF02171">
    <property type="entry name" value="Piwi"/>
    <property type="match status" value="1"/>
</dbReference>
<evidence type="ECO:0000313" key="4">
    <source>
        <dbReference type="Proteomes" id="UP000033483"/>
    </source>
</evidence>
<organism evidence="3 4">
    <name type="scientific">Thielaviopsis punctulata</name>
    <dbReference type="NCBI Taxonomy" id="72032"/>
    <lineage>
        <taxon>Eukaryota</taxon>
        <taxon>Fungi</taxon>
        <taxon>Dikarya</taxon>
        <taxon>Ascomycota</taxon>
        <taxon>Pezizomycotina</taxon>
        <taxon>Sordariomycetes</taxon>
        <taxon>Hypocreomycetidae</taxon>
        <taxon>Microascales</taxon>
        <taxon>Ceratocystidaceae</taxon>
        <taxon>Thielaviopsis</taxon>
    </lineage>
</organism>